<dbReference type="InterPro" id="IPR025711">
    <property type="entry name" value="PepSY"/>
</dbReference>
<dbReference type="Proteomes" id="UP000637757">
    <property type="component" value="Unassembled WGS sequence"/>
</dbReference>
<name>A0A931AV31_9ENTE</name>
<dbReference type="Pfam" id="PF03413">
    <property type="entry name" value="PepSY"/>
    <property type="match status" value="1"/>
</dbReference>
<dbReference type="EMBL" id="JADAKE010000005">
    <property type="protein sequence ID" value="MBF8807370.1"/>
    <property type="molecule type" value="Genomic_DNA"/>
</dbReference>
<feature type="chain" id="PRO_5038403605" evidence="1">
    <location>
        <begin position="23"/>
        <end position="205"/>
    </location>
</feature>
<proteinExistence type="predicted"/>
<organism evidence="3 4">
    <name type="scientific">Enterococcus lacertideformus</name>
    <dbReference type="NCBI Taxonomy" id="2771493"/>
    <lineage>
        <taxon>Bacteria</taxon>
        <taxon>Bacillati</taxon>
        <taxon>Bacillota</taxon>
        <taxon>Bacilli</taxon>
        <taxon>Lactobacillales</taxon>
        <taxon>Enterococcaceae</taxon>
        <taxon>Enterococcus</taxon>
    </lineage>
</organism>
<sequence>MKLFMWCLTGLTSFFMGMIVMGTFNSTPEIYGDKTNEVKVENISSSSSQGIVTKKPEKFNVSLTEALKIYKDCYPDKKITSIDVNKRIGPYCYEITGKDGEKAYNLKISTNTNKVKKNKVIILKKNEQMTIKQHEETLNIKKLKSLSEITKIAEQQINKGEAIKWYLEKKKDKTVWLVTIKEERQTFKVQVDAYTGKVLEISAKV</sequence>
<keyword evidence="1" id="KW-0732">Signal</keyword>
<keyword evidence="4" id="KW-1185">Reference proteome</keyword>
<gene>
    <name evidence="3" type="ORF">IC227_01825</name>
</gene>
<dbReference type="AlphaFoldDB" id="A0A931AV31"/>
<evidence type="ECO:0000259" key="2">
    <source>
        <dbReference type="Pfam" id="PF03413"/>
    </source>
</evidence>
<dbReference type="Gene3D" id="3.10.450.40">
    <property type="match status" value="2"/>
</dbReference>
<feature type="signal peptide" evidence="1">
    <location>
        <begin position="1"/>
        <end position="22"/>
    </location>
</feature>
<accession>A0A931AV31</accession>
<evidence type="ECO:0000256" key="1">
    <source>
        <dbReference type="SAM" id="SignalP"/>
    </source>
</evidence>
<evidence type="ECO:0000313" key="3">
    <source>
        <dbReference type="EMBL" id="MBF8807370.1"/>
    </source>
</evidence>
<protein>
    <submittedName>
        <fullName evidence="3">PepSY domain-containing protein</fullName>
    </submittedName>
</protein>
<comment type="caution">
    <text evidence="3">The sequence shown here is derived from an EMBL/GenBank/DDBJ whole genome shotgun (WGS) entry which is preliminary data.</text>
</comment>
<evidence type="ECO:0000313" key="4">
    <source>
        <dbReference type="Proteomes" id="UP000637757"/>
    </source>
</evidence>
<reference evidence="3" key="1">
    <citation type="submission" date="2020-09" db="EMBL/GenBank/DDBJ databases">
        <title>Genomic insights into the novelty and pathogenicity of a unique biofilm-forming Enterococcus sp. bacteria (Enterococcus lacertideformus) identified in reptiles.</title>
        <authorList>
            <person name="Agius J.E."/>
            <person name="Phalen D.N."/>
            <person name="Rose K."/>
            <person name="Eden J.-S."/>
        </authorList>
    </citation>
    <scope>NUCLEOTIDE SEQUENCE</scope>
    <source>
        <strain evidence="3">PHRS 0518</strain>
    </source>
</reference>
<feature type="domain" description="PepSY" evidence="2">
    <location>
        <begin position="145"/>
        <end position="201"/>
    </location>
</feature>